<dbReference type="Proteomes" id="UP000004995">
    <property type="component" value="Unassembled WGS sequence"/>
</dbReference>
<reference evidence="1" key="2">
    <citation type="submission" date="2018-08" db="UniProtKB">
        <authorList>
            <consortium name="EnsemblPlants"/>
        </authorList>
    </citation>
    <scope>IDENTIFICATION</scope>
    <source>
        <strain evidence="1">Yugu1</strain>
    </source>
</reference>
<reference evidence="2" key="1">
    <citation type="journal article" date="2012" name="Nat. Biotechnol.">
        <title>Reference genome sequence of the model plant Setaria.</title>
        <authorList>
            <person name="Bennetzen J.L."/>
            <person name="Schmutz J."/>
            <person name="Wang H."/>
            <person name="Percifield R."/>
            <person name="Hawkins J."/>
            <person name="Pontaroli A.C."/>
            <person name="Estep M."/>
            <person name="Feng L."/>
            <person name="Vaughn J.N."/>
            <person name="Grimwood J."/>
            <person name="Jenkins J."/>
            <person name="Barry K."/>
            <person name="Lindquist E."/>
            <person name="Hellsten U."/>
            <person name="Deshpande S."/>
            <person name="Wang X."/>
            <person name="Wu X."/>
            <person name="Mitros T."/>
            <person name="Triplett J."/>
            <person name="Yang X."/>
            <person name="Ye C.Y."/>
            <person name="Mauro-Herrera M."/>
            <person name="Wang L."/>
            <person name="Li P."/>
            <person name="Sharma M."/>
            <person name="Sharma R."/>
            <person name="Ronald P.C."/>
            <person name="Panaud O."/>
            <person name="Kellogg E.A."/>
            <person name="Brutnell T.P."/>
            <person name="Doust A.N."/>
            <person name="Tuskan G.A."/>
            <person name="Rokhsar D."/>
            <person name="Devos K.M."/>
        </authorList>
    </citation>
    <scope>NUCLEOTIDE SEQUENCE [LARGE SCALE GENOMIC DNA]</scope>
    <source>
        <strain evidence="2">cv. Yugu1</strain>
    </source>
</reference>
<evidence type="ECO:0000313" key="2">
    <source>
        <dbReference type="Proteomes" id="UP000004995"/>
    </source>
</evidence>
<keyword evidence="2" id="KW-1185">Reference proteome</keyword>
<name>K4AHU5_SETIT</name>
<dbReference type="EMBL" id="AGNK02005790">
    <property type="status" value="NOT_ANNOTATED_CDS"/>
    <property type="molecule type" value="Genomic_DNA"/>
</dbReference>
<dbReference type="AlphaFoldDB" id="K4AHU5"/>
<protein>
    <submittedName>
        <fullName evidence="1">Uncharacterized protein</fullName>
    </submittedName>
</protein>
<evidence type="ECO:0000313" key="1">
    <source>
        <dbReference type="EnsemblPlants" id="KQK89672"/>
    </source>
</evidence>
<dbReference type="InParanoid" id="K4AHU5"/>
<organism evidence="1 2">
    <name type="scientific">Setaria italica</name>
    <name type="common">Foxtail millet</name>
    <name type="synonym">Panicum italicum</name>
    <dbReference type="NCBI Taxonomy" id="4555"/>
    <lineage>
        <taxon>Eukaryota</taxon>
        <taxon>Viridiplantae</taxon>
        <taxon>Streptophyta</taxon>
        <taxon>Embryophyta</taxon>
        <taxon>Tracheophyta</taxon>
        <taxon>Spermatophyta</taxon>
        <taxon>Magnoliopsida</taxon>
        <taxon>Liliopsida</taxon>
        <taxon>Poales</taxon>
        <taxon>Poaceae</taxon>
        <taxon>PACMAD clade</taxon>
        <taxon>Panicoideae</taxon>
        <taxon>Panicodae</taxon>
        <taxon>Paniceae</taxon>
        <taxon>Cenchrinae</taxon>
        <taxon>Setaria</taxon>
    </lineage>
</organism>
<sequence length="59" mass="6388">MDCTAVALTSTKCGTTRRSRGGRSEQPVEVKQVAIDVVPPSYANKLLRMLLDIKLGLAQ</sequence>
<dbReference type="Gramene" id="KQK89672">
    <property type="protein sequence ID" value="KQK89672"/>
    <property type="gene ID" value="SETIT_038452mg"/>
</dbReference>
<proteinExistence type="predicted"/>
<dbReference type="EnsemblPlants" id="KQK89672">
    <property type="protein sequence ID" value="KQK89672"/>
    <property type="gene ID" value="SETIT_038452mg"/>
</dbReference>
<dbReference type="HOGENOM" id="CLU_2965356_0_0_1"/>
<accession>K4AHU5</accession>